<accession>A0A1I3R2H1</accession>
<dbReference type="RefSeq" id="WP_177187015.1">
    <property type="nucleotide sequence ID" value="NZ_BMYN01000002.1"/>
</dbReference>
<dbReference type="InterPro" id="IPR022452">
    <property type="entry name" value="MqsA"/>
</dbReference>
<evidence type="ECO:0000313" key="2">
    <source>
        <dbReference type="EMBL" id="SFJ40783.1"/>
    </source>
</evidence>
<protein>
    <submittedName>
        <fullName evidence="2">Putative zinc finger/helix-turn-helix protein, YgiT family</fullName>
    </submittedName>
</protein>
<dbReference type="NCBIfam" id="TIGR03830">
    <property type="entry name" value="CxxCG_CxxCG_HTH"/>
    <property type="match status" value="1"/>
</dbReference>
<dbReference type="Gene3D" id="1.10.260.40">
    <property type="entry name" value="lambda repressor-like DNA-binding domains"/>
    <property type="match status" value="1"/>
</dbReference>
<dbReference type="AlphaFoldDB" id="A0A1I3R2H1"/>
<dbReference type="InterPro" id="IPR010982">
    <property type="entry name" value="Lambda_DNA-bd_dom_sf"/>
</dbReference>
<proteinExistence type="predicted"/>
<dbReference type="EMBL" id="FOSC01000002">
    <property type="protein sequence ID" value="SFJ40783.1"/>
    <property type="molecule type" value="Genomic_DNA"/>
</dbReference>
<dbReference type="InterPro" id="IPR001387">
    <property type="entry name" value="Cro/C1-type_HTH"/>
</dbReference>
<dbReference type="Pfam" id="PF01381">
    <property type="entry name" value="HTH_3"/>
    <property type="match status" value="1"/>
</dbReference>
<evidence type="ECO:0000259" key="1">
    <source>
        <dbReference type="PROSITE" id="PS50943"/>
    </source>
</evidence>
<dbReference type="SMART" id="SM00530">
    <property type="entry name" value="HTH_XRE"/>
    <property type="match status" value="1"/>
</dbReference>
<evidence type="ECO:0000313" key="3">
    <source>
        <dbReference type="Proteomes" id="UP000199445"/>
    </source>
</evidence>
<dbReference type="InterPro" id="IPR022453">
    <property type="entry name" value="Znf_MqsA-type"/>
</dbReference>
<sequence>MFCKVCGSDDVTIEKKSLKLNRLGLKNIVIRNIEHISCEDCGHTAQSLPKYNLMMKQVRISLASSNRPLSGKEFAFLREKLGLSGLQAAKELGVSNVSISRWEKEHNDLSPMADRLIRALTLEELNSVKLQNVLSRISKNEPQEIYIDADDFKDVATFKHTSGYRFGRSKKPAWVVTKVS</sequence>
<organism evidence="2 3">
    <name type="scientific">Marinobacter persicus</name>
    <dbReference type="NCBI Taxonomy" id="930118"/>
    <lineage>
        <taxon>Bacteria</taxon>
        <taxon>Pseudomonadati</taxon>
        <taxon>Pseudomonadota</taxon>
        <taxon>Gammaproteobacteria</taxon>
        <taxon>Pseudomonadales</taxon>
        <taxon>Marinobacteraceae</taxon>
        <taxon>Marinobacter</taxon>
    </lineage>
</organism>
<dbReference type="GO" id="GO:0003677">
    <property type="term" value="F:DNA binding"/>
    <property type="evidence" value="ECO:0007669"/>
    <property type="project" value="InterPro"/>
</dbReference>
<dbReference type="Proteomes" id="UP000199445">
    <property type="component" value="Unassembled WGS sequence"/>
</dbReference>
<name>A0A1I3R2H1_9GAMM</name>
<keyword evidence="3" id="KW-1185">Reference proteome</keyword>
<dbReference type="PROSITE" id="PS50943">
    <property type="entry name" value="HTH_CROC1"/>
    <property type="match status" value="1"/>
</dbReference>
<dbReference type="NCBIfam" id="TIGR03831">
    <property type="entry name" value="YgiT_finger"/>
    <property type="match status" value="1"/>
</dbReference>
<reference evidence="2 3" key="1">
    <citation type="submission" date="2016-10" db="EMBL/GenBank/DDBJ databases">
        <authorList>
            <person name="de Groot N.N."/>
        </authorList>
    </citation>
    <scope>NUCLEOTIDE SEQUENCE [LARGE SCALE GENOMIC DNA]</scope>
    <source>
        <strain evidence="2 3">IBRC-M 10445</strain>
    </source>
</reference>
<dbReference type="CDD" id="cd00093">
    <property type="entry name" value="HTH_XRE"/>
    <property type="match status" value="1"/>
</dbReference>
<feature type="domain" description="HTH cro/C1-type" evidence="1">
    <location>
        <begin position="77"/>
        <end position="125"/>
    </location>
</feature>
<gene>
    <name evidence="2" type="ORF">SAMN05216429_102237</name>
</gene>
<dbReference type="SUPFAM" id="SSF47413">
    <property type="entry name" value="lambda repressor-like DNA-binding domains"/>
    <property type="match status" value="1"/>
</dbReference>